<gene>
    <name evidence="1" type="ORF">FRZ06_16065</name>
</gene>
<reference evidence="1" key="1">
    <citation type="submission" date="2019-08" db="EMBL/GenBank/DDBJ databases">
        <title>Genome sequence of Clostridiales bacterium MT110.</title>
        <authorList>
            <person name="Cao J."/>
        </authorList>
    </citation>
    <scope>NUCLEOTIDE SEQUENCE</scope>
    <source>
        <strain evidence="1">MT110</strain>
    </source>
</reference>
<evidence type="ECO:0000313" key="2">
    <source>
        <dbReference type="Proteomes" id="UP000594014"/>
    </source>
</evidence>
<dbReference type="Proteomes" id="UP000594014">
    <property type="component" value="Chromosome"/>
</dbReference>
<keyword evidence="2" id="KW-1185">Reference proteome</keyword>
<name>A0ACD1AE40_9FIRM</name>
<dbReference type="EMBL" id="CP042469">
    <property type="protein sequence ID" value="QOX64751.1"/>
    <property type="molecule type" value="Genomic_DNA"/>
</dbReference>
<accession>A0ACD1AE40</accession>
<proteinExistence type="predicted"/>
<evidence type="ECO:0000313" key="1">
    <source>
        <dbReference type="EMBL" id="QOX64751.1"/>
    </source>
</evidence>
<protein>
    <submittedName>
        <fullName evidence="1">S8 family peptidase</fullName>
    </submittedName>
</protein>
<sequence>MSKQEQDWIHSNNHKLSPDLTQLALDWYRPVHYAPGILQAYAVSSRKALRKVPVIVQVGSHEDYLTKVDSLSKYGGCKIKGKLPLINSFTVKVNAKNLETIVNNSKTSKVWFDRPVRSVLDVATPVTKAPAVWSLGTTGKGIGVAVLDTGIYPHPDLAGRLTAFQDFIGNKTTPYDDNGHGTHIAGCIASSGSLSRFLYKGTAPDANLIGVKVLDKSGGGSLSTVIQGIQWCISNKNRYGIRIINLSLGSEAVQSYQEDALCQAVENAWQKGIVVCVAAGNDGPAQGTIASPGIDPMVITVGAINDDNTMNPGEYTVADYSSRGPTVDNLVKPDVMCPGTNIISLRAPNSTLDKKYGKARVQKEYLSLSGTSMATPLCAGIIALMLEADKTLSPDEVKTRLMRKSRPLPNLAETDQGRGLVDALQSIRN</sequence>
<organism evidence="1 2">
    <name type="scientific">Anoxybacterium hadale</name>
    <dbReference type="NCBI Taxonomy" id="3408580"/>
    <lineage>
        <taxon>Bacteria</taxon>
        <taxon>Bacillati</taxon>
        <taxon>Bacillota</taxon>
        <taxon>Clostridia</taxon>
        <taxon>Peptostreptococcales</taxon>
        <taxon>Anaerovoracaceae</taxon>
        <taxon>Anoxybacterium</taxon>
    </lineage>
</organism>